<comment type="caution">
    <text evidence="2">The sequence shown here is derived from an EMBL/GenBank/DDBJ whole genome shotgun (WGS) entry which is preliminary data.</text>
</comment>
<dbReference type="InParanoid" id="A0A2P5FTR7"/>
<name>A0A2P5FTR7_TREOI</name>
<sequence>MLGRLFGSTWTQSKATRVSFSATSTGNESFSLLSIHVLILPPPPPPPSPSITAMADSISEVFTNSRLLLSNLYLRGSLPDKSSKRTTPNAYTSDSCVGTPED</sequence>
<evidence type="ECO:0000313" key="2">
    <source>
        <dbReference type="EMBL" id="POO01198.1"/>
    </source>
</evidence>
<feature type="compositionally biased region" description="Polar residues" evidence="1">
    <location>
        <begin position="85"/>
        <end position="96"/>
    </location>
</feature>
<dbReference type="EMBL" id="JXTC01000009">
    <property type="protein sequence ID" value="POO01198.1"/>
    <property type="molecule type" value="Genomic_DNA"/>
</dbReference>
<keyword evidence="3" id="KW-1185">Reference proteome</keyword>
<evidence type="ECO:0000256" key="1">
    <source>
        <dbReference type="SAM" id="MobiDB-lite"/>
    </source>
</evidence>
<organism evidence="2 3">
    <name type="scientific">Trema orientale</name>
    <name type="common">Charcoal tree</name>
    <name type="synonym">Celtis orientalis</name>
    <dbReference type="NCBI Taxonomy" id="63057"/>
    <lineage>
        <taxon>Eukaryota</taxon>
        <taxon>Viridiplantae</taxon>
        <taxon>Streptophyta</taxon>
        <taxon>Embryophyta</taxon>
        <taxon>Tracheophyta</taxon>
        <taxon>Spermatophyta</taxon>
        <taxon>Magnoliopsida</taxon>
        <taxon>eudicotyledons</taxon>
        <taxon>Gunneridae</taxon>
        <taxon>Pentapetalae</taxon>
        <taxon>rosids</taxon>
        <taxon>fabids</taxon>
        <taxon>Rosales</taxon>
        <taxon>Cannabaceae</taxon>
        <taxon>Trema</taxon>
    </lineage>
</organism>
<accession>A0A2P5FTR7</accession>
<evidence type="ECO:0000313" key="3">
    <source>
        <dbReference type="Proteomes" id="UP000237000"/>
    </source>
</evidence>
<dbReference type="AlphaFoldDB" id="A0A2P5FTR7"/>
<gene>
    <name evidence="2" type="ORF">TorRG33x02_029520</name>
</gene>
<protein>
    <submittedName>
        <fullName evidence="2">Uncharacterized protein</fullName>
    </submittedName>
</protein>
<dbReference type="OrthoDB" id="1725411at2759"/>
<reference evidence="3" key="1">
    <citation type="submission" date="2016-06" db="EMBL/GenBank/DDBJ databases">
        <title>Parallel loss of symbiosis genes in relatives of nitrogen-fixing non-legume Parasponia.</title>
        <authorList>
            <person name="Van Velzen R."/>
            <person name="Holmer R."/>
            <person name="Bu F."/>
            <person name="Rutten L."/>
            <person name="Van Zeijl A."/>
            <person name="Liu W."/>
            <person name="Santuari L."/>
            <person name="Cao Q."/>
            <person name="Sharma T."/>
            <person name="Shen D."/>
            <person name="Roswanjaya Y."/>
            <person name="Wardhani T."/>
            <person name="Kalhor M.S."/>
            <person name="Jansen J."/>
            <person name="Van den Hoogen J."/>
            <person name="Gungor B."/>
            <person name="Hartog M."/>
            <person name="Hontelez J."/>
            <person name="Verver J."/>
            <person name="Yang W.-C."/>
            <person name="Schijlen E."/>
            <person name="Repin R."/>
            <person name="Schilthuizen M."/>
            <person name="Schranz E."/>
            <person name="Heidstra R."/>
            <person name="Miyata K."/>
            <person name="Fedorova E."/>
            <person name="Kohlen W."/>
            <person name="Bisseling T."/>
            <person name="Smit S."/>
            <person name="Geurts R."/>
        </authorList>
    </citation>
    <scope>NUCLEOTIDE SEQUENCE [LARGE SCALE GENOMIC DNA]</scope>
    <source>
        <strain evidence="3">cv. RG33-2</strain>
    </source>
</reference>
<dbReference type="Proteomes" id="UP000237000">
    <property type="component" value="Unassembled WGS sequence"/>
</dbReference>
<proteinExistence type="predicted"/>
<feature type="region of interest" description="Disordered" evidence="1">
    <location>
        <begin position="77"/>
        <end position="102"/>
    </location>
</feature>